<accession>K2MBE6</accession>
<dbReference type="InterPro" id="IPR029058">
    <property type="entry name" value="AB_hydrolase_fold"/>
</dbReference>
<proteinExistence type="predicted"/>
<dbReference type="InterPro" id="IPR049492">
    <property type="entry name" value="BD-FAE-like_dom"/>
</dbReference>
<name>K2MBE6_9HYPH</name>
<dbReference type="EMBL" id="AMRM01000016">
    <property type="protein sequence ID" value="EKF18175.1"/>
    <property type="molecule type" value="Genomic_DNA"/>
</dbReference>
<reference evidence="3 4" key="1">
    <citation type="journal article" date="2012" name="J. Bacteriol.">
        <title>Genome Sequence of Nitratireductor pacificus Type Strain pht-3B.</title>
        <authorList>
            <person name="Lai Q."/>
            <person name="Li G."/>
            <person name="Shao Z."/>
        </authorList>
    </citation>
    <scope>NUCLEOTIDE SEQUENCE [LARGE SCALE GENOMIC DNA]</scope>
    <source>
        <strain evidence="4">pht-3B</strain>
    </source>
</reference>
<dbReference type="Gene3D" id="3.40.50.1820">
    <property type="entry name" value="alpha/beta hydrolase"/>
    <property type="match status" value="1"/>
</dbReference>
<dbReference type="SUPFAM" id="SSF53474">
    <property type="entry name" value="alpha/beta-Hydrolases"/>
    <property type="match status" value="1"/>
</dbReference>
<feature type="domain" description="BD-FAE-like" evidence="2">
    <location>
        <begin position="75"/>
        <end position="174"/>
    </location>
</feature>
<dbReference type="STRING" id="391937.NA2_14722"/>
<dbReference type="Pfam" id="PF20434">
    <property type="entry name" value="BD-FAE"/>
    <property type="match status" value="1"/>
</dbReference>
<organism evidence="3 4">
    <name type="scientific">Nitratireductor pacificus pht-3B</name>
    <dbReference type="NCBI Taxonomy" id="391937"/>
    <lineage>
        <taxon>Bacteria</taxon>
        <taxon>Pseudomonadati</taxon>
        <taxon>Pseudomonadota</taxon>
        <taxon>Alphaproteobacteria</taxon>
        <taxon>Hyphomicrobiales</taxon>
        <taxon>Phyllobacteriaceae</taxon>
        <taxon>Nitratireductor</taxon>
    </lineage>
</organism>
<dbReference type="AlphaFoldDB" id="K2MBE6"/>
<sequence>MTAPSGSAAELLGALRGEGRLSREALDRDYNARATVTSARFDEEMQRYRQLSQPARAMPGATLDVVYDEISGQTLDIFGAAAPGERLKPVFLFVHGGYWRALSKLDSAFMAPALAERGIATAVLDYRLAPAVSLAEIVREVRQAVSFLWRRGANYGVDPQRIFAGGSSAGGHLTGTLLANGWQAAAQVPENVVKGALTISGLFHLAPIAASFVQEWIGLTPREVAELSPAEHISGIGCPLIVAFASGEPAGFGRQSRAYHQLWREAGHECGFMEIPDRNHFDVVLDLADPETMLSHALTELVRRG</sequence>
<evidence type="ECO:0000259" key="2">
    <source>
        <dbReference type="Pfam" id="PF20434"/>
    </source>
</evidence>
<dbReference type="PATRIC" id="fig|391937.3.peg.3028"/>
<evidence type="ECO:0000313" key="4">
    <source>
        <dbReference type="Proteomes" id="UP000006786"/>
    </source>
</evidence>
<dbReference type="OrthoDB" id="9771666at2"/>
<evidence type="ECO:0000256" key="1">
    <source>
        <dbReference type="ARBA" id="ARBA00022801"/>
    </source>
</evidence>
<dbReference type="PANTHER" id="PTHR48081:SF33">
    <property type="entry name" value="KYNURENINE FORMAMIDASE"/>
    <property type="match status" value="1"/>
</dbReference>
<dbReference type="eggNOG" id="COG0657">
    <property type="taxonomic scope" value="Bacteria"/>
</dbReference>
<gene>
    <name evidence="3" type="ORF">NA2_14722</name>
</gene>
<dbReference type="Proteomes" id="UP000006786">
    <property type="component" value="Unassembled WGS sequence"/>
</dbReference>
<dbReference type="GO" id="GO:0016787">
    <property type="term" value="F:hydrolase activity"/>
    <property type="evidence" value="ECO:0007669"/>
    <property type="project" value="UniProtKB-KW"/>
</dbReference>
<keyword evidence="1 3" id="KW-0378">Hydrolase</keyword>
<evidence type="ECO:0000313" key="3">
    <source>
        <dbReference type="EMBL" id="EKF18175.1"/>
    </source>
</evidence>
<keyword evidence="4" id="KW-1185">Reference proteome</keyword>
<dbReference type="PANTHER" id="PTHR48081">
    <property type="entry name" value="AB HYDROLASE SUPERFAMILY PROTEIN C4A8.06C"/>
    <property type="match status" value="1"/>
</dbReference>
<dbReference type="InterPro" id="IPR050300">
    <property type="entry name" value="GDXG_lipolytic_enzyme"/>
</dbReference>
<comment type="caution">
    <text evidence="3">The sequence shown here is derived from an EMBL/GenBank/DDBJ whole genome shotgun (WGS) entry which is preliminary data.</text>
</comment>
<protein>
    <submittedName>
        <fullName evidence="3">Alpha/beta hydrolase domain-containing protein</fullName>
    </submittedName>
</protein>